<keyword evidence="3" id="KW-1185">Reference proteome</keyword>
<protein>
    <recommendedName>
        <fullName evidence="1">OLD protein-like TOPRIM domain-containing protein</fullName>
    </recommendedName>
</protein>
<dbReference type="InterPro" id="IPR034139">
    <property type="entry name" value="TOPRIM_OLD"/>
</dbReference>
<evidence type="ECO:0000313" key="2">
    <source>
        <dbReference type="EMBL" id="GLS90683.1"/>
    </source>
</evidence>
<dbReference type="InterPro" id="IPR022602">
    <property type="entry name" value="DUF2813"/>
</dbReference>
<evidence type="ECO:0000259" key="1">
    <source>
        <dbReference type="Pfam" id="PF20469"/>
    </source>
</evidence>
<accession>A0ABQ6E0C0</accession>
<gene>
    <name evidence="2" type="primary">ybjD</name>
    <name evidence="2" type="ORF">GCM10007916_17500</name>
</gene>
<name>A0ABQ6E0C0_9GAMM</name>
<dbReference type="RefSeq" id="WP_284203805.1">
    <property type="nucleotide sequence ID" value="NZ_BSPQ01000005.1"/>
</dbReference>
<sequence length="568" mass="65694">MSSDIFNRKGEAMLLDHIEVVGFRGINRLSLNIGELSAFIGENSWGKSSLFDALSLFLSGTRKNYKFCKEDFHQPPNPDISHNKVIQLVFSFKEQWRGQSRQRQYKTIEKIWESDKSSLRYIYYQVDGELVPSGNIKTKCYFLDRKGNEKFFHKNEISDLVSEFLSFVPVLRMGSDTPVVIDDGDLKEVHSKREKFEVRIKQIFRRLNSSSQQLSEHKMKQGYEALTYLFDHYLFKRYAGFDYHRVDFQHDIHTQGPFSFKALSHFHDLLKQGNKNDRAMLLLILGEFITVRGDHLFRRGATPILLLEEPENNLHPVNLAITWRFFSLLPMQKLITTNSSQLLSFFPLSSIQRLVRQQGLITSYRLNRDYYSNNDIRRITFHVRMTRPQSLFARSWLLVEGETETWLLTELARFCCYHLVIEGVQVIEFAQCGLSPLIKLAQDMNIEWHVLTDGDAAGQKYAKRVSDMLLEHDSLVNRLTVIPALDIEHLFFDNGFADIYLKAANYTEQDLSRLSVNKVIDKAVHKHSKPGLGLAIASAVEERGAESIPLLLKRLFTRLVGLARTQSG</sequence>
<evidence type="ECO:0000313" key="3">
    <source>
        <dbReference type="Proteomes" id="UP001157353"/>
    </source>
</evidence>
<proteinExistence type="predicted"/>
<reference evidence="3" key="1">
    <citation type="journal article" date="2019" name="Int. J. Syst. Evol. Microbiol.">
        <title>The Global Catalogue of Microorganisms (GCM) 10K type strain sequencing project: providing services to taxonomists for standard genome sequencing and annotation.</title>
        <authorList>
            <consortium name="The Broad Institute Genomics Platform"/>
            <consortium name="The Broad Institute Genome Sequencing Center for Infectious Disease"/>
            <person name="Wu L."/>
            <person name="Ma J."/>
        </authorList>
    </citation>
    <scope>NUCLEOTIDE SEQUENCE [LARGE SCALE GENOMIC DNA]</scope>
    <source>
        <strain evidence="3">NBRC 103166</strain>
    </source>
</reference>
<dbReference type="Pfam" id="PF11398">
    <property type="entry name" value="DUF2813"/>
    <property type="match status" value="1"/>
</dbReference>
<dbReference type="CDD" id="cd01026">
    <property type="entry name" value="TOPRIM_OLD"/>
    <property type="match status" value="1"/>
</dbReference>
<comment type="caution">
    <text evidence="2">The sequence shown here is derived from an EMBL/GenBank/DDBJ whole genome shotgun (WGS) entry which is preliminary data.</text>
</comment>
<dbReference type="Gene3D" id="3.40.50.300">
    <property type="entry name" value="P-loop containing nucleotide triphosphate hydrolases"/>
    <property type="match status" value="1"/>
</dbReference>
<dbReference type="PANTHER" id="PTHR32182">
    <property type="entry name" value="DNA REPLICATION AND REPAIR PROTEIN RECF"/>
    <property type="match status" value="1"/>
</dbReference>
<dbReference type="PANTHER" id="PTHR32182:SF19">
    <property type="entry name" value="HOMOLOGY WITH RECF PROTEIN"/>
    <property type="match status" value="1"/>
</dbReference>
<dbReference type="InterPro" id="IPR027417">
    <property type="entry name" value="P-loop_NTPase"/>
</dbReference>
<feature type="domain" description="OLD protein-like TOPRIM" evidence="1">
    <location>
        <begin position="391"/>
        <end position="455"/>
    </location>
</feature>
<dbReference type="SUPFAM" id="SSF52540">
    <property type="entry name" value="P-loop containing nucleoside triphosphate hydrolases"/>
    <property type="match status" value="1"/>
</dbReference>
<dbReference type="Pfam" id="PF20469">
    <property type="entry name" value="OLD-like_TOPRIM"/>
    <property type="match status" value="1"/>
</dbReference>
<dbReference type="EMBL" id="BSPQ01000005">
    <property type="protein sequence ID" value="GLS90683.1"/>
    <property type="molecule type" value="Genomic_DNA"/>
</dbReference>
<dbReference type="Proteomes" id="UP001157353">
    <property type="component" value="Unassembled WGS sequence"/>
</dbReference>
<organism evidence="2 3">
    <name type="scientific">Psychromonas marina</name>
    <dbReference type="NCBI Taxonomy" id="88364"/>
    <lineage>
        <taxon>Bacteria</taxon>
        <taxon>Pseudomonadati</taxon>
        <taxon>Pseudomonadota</taxon>
        <taxon>Gammaproteobacteria</taxon>
        <taxon>Alteromonadales</taxon>
        <taxon>Psychromonadaceae</taxon>
        <taxon>Psychromonas</taxon>
    </lineage>
</organism>